<sequence>MDWRREYGVENSCTQGSETSLYMDIALFLLKAYKNFALTKSQGCWSRNQESAAGYGLEPAIKSSPWKFHSRFINGFAEKEMIG</sequence>
<keyword evidence="2" id="KW-1185">Reference proteome</keyword>
<dbReference type="EMBL" id="BLXT01004113">
    <property type="protein sequence ID" value="GFO09629.1"/>
    <property type="molecule type" value="Genomic_DNA"/>
</dbReference>
<protein>
    <submittedName>
        <fullName evidence="1">Uncharacterized protein</fullName>
    </submittedName>
</protein>
<dbReference type="Proteomes" id="UP000735302">
    <property type="component" value="Unassembled WGS sequence"/>
</dbReference>
<reference evidence="1 2" key="1">
    <citation type="journal article" date="2021" name="Elife">
        <title>Chloroplast acquisition without the gene transfer in kleptoplastic sea slugs, Plakobranchus ocellatus.</title>
        <authorList>
            <person name="Maeda T."/>
            <person name="Takahashi S."/>
            <person name="Yoshida T."/>
            <person name="Shimamura S."/>
            <person name="Takaki Y."/>
            <person name="Nagai Y."/>
            <person name="Toyoda A."/>
            <person name="Suzuki Y."/>
            <person name="Arimoto A."/>
            <person name="Ishii H."/>
            <person name="Satoh N."/>
            <person name="Nishiyama T."/>
            <person name="Hasebe M."/>
            <person name="Maruyama T."/>
            <person name="Minagawa J."/>
            <person name="Obokata J."/>
            <person name="Shigenobu S."/>
        </authorList>
    </citation>
    <scope>NUCLEOTIDE SEQUENCE [LARGE SCALE GENOMIC DNA]</scope>
</reference>
<evidence type="ECO:0000313" key="2">
    <source>
        <dbReference type="Proteomes" id="UP000735302"/>
    </source>
</evidence>
<gene>
    <name evidence="1" type="ORF">PoB_003613400</name>
</gene>
<proteinExistence type="predicted"/>
<comment type="caution">
    <text evidence="1">The sequence shown here is derived from an EMBL/GenBank/DDBJ whole genome shotgun (WGS) entry which is preliminary data.</text>
</comment>
<dbReference type="AlphaFoldDB" id="A0AAV4AU42"/>
<name>A0AAV4AU42_9GAST</name>
<organism evidence="1 2">
    <name type="scientific">Plakobranchus ocellatus</name>
    <dbReference type="NCBI Taxonomy" id="259542"/>
    <lineage>
        <taxon>Eukaryota</taxon>
        <taxon>Metazoa</taxon>
        <taxon>Spiralia</taxon>
        <taxon>Lophotrochozoa</taxon>
        <taxon>Mollusca</taxon>
        <taxon>Gastropoda</taxon>
        <taxon>Heterobranchia</taxon>
        <taxon>Euthyneura</taxon>
        <taxon>Panpulmonata</taxon>
        <taxon>Sacoglossa</taxon>
        <taxon>Placobranchoidea</taxon>
        <taxon>Plakobranchidae</taxon>
        <taxon>Plakobranchus</taxon>
    </lineage>
</organism>
<evidence type="ECO:0000313" key="1">
    <source>
        <dbReference type="EMBL" id="GFO09629.1"/>
    </source>
</evidence>
<accession>A0AAV4AU42</accession>